<keyword evidence="1" id="KW-0812">Transmembrane</keyword>
<evidence type="ECO:0000313" key="2">
    <source>
        <dbReference type="EMBL" id="CAI8611046.1"/>
    </source>
</evidence>
<gene>
    <name evidence="2" type="ORF">VFH_IV210480</name>
</gene>
<evidence type="ECO:0000256" key="1">
    <source>
        <dbReference type="SAM" id="Phobius"/>
    </source>
</evidence>
<keyword evidence="1" id="KW-0472">Membrane</keyword>
<keyword evidence="1" id="KW-1133">Transmembrane helix</keyword>
<organism evidence="2 3">
    <name type="scientific">Vicia faba</name>
    <name type="common">Broad bean</name>
    <name type="synonym">Faba vulgaris</name>
    <dbReference type="NCBI Taxonomy" id="3906"/>
    <lineage>
        <taxon>Eukaryota</taxon>
        <taxon>Viridiplantae</taxon>
        <taxon>Streptophyta</taxon>
        <taxon>Embryophyta</taxon>
        <taxon>Tracheophyta</taxon>
        <taxon>Spermatophyta</taxon>
        <taxon>Magnoliopsida</taxon>
        <taxon>eudicotyledons</taxon>
        <taxon>Gunneridae</taxon>
        <taxon>Pentapetalae</taxon>
        <taxon>rosids</taxon>
        <taxon>fabids</taxon>
        <taxon>Fabales</taxon>
        <taxon>Fabaceae</taxon>
        <taxon>Papilionoideae</taxon>
        <taxon>50 kb inversion clade</taxon>
        <taxon>NPAAA clade</taxon>
        <taxon>Hologalegina</taxon>
        <taxon>IRL clade</taxon>
        <taxon>Fabeae</taxon>
        <taxon>Vicia</taxon>
    </lineage>
</organism>
<accession>A0AAV1AMW3</accession>
<dbReference type="AlphaFoldDB" id="A0AAV1AMW3"/>
<reference evidence="2 3" key="1">
    <citation type="submission" date="2023-01" db="EMBL/GenBank/DDBJ databases">
        <authorList>
            <person name="Kreplak J."/>
        </authorList>
    </citation>
    <scope>NUCLEOTIDE SEQUENCE [LARGE SCALE GENOMIC DNA]</scope>
</reference>
<dbReference type="Proteomes" id="UP001157006">
    <property type="component" value="Chromosome 4"/>
</dbReference>
<proteinExistence type="predicted"/>
<keyword evidence="3" id="KW-1185">Reference proteome</keyword>
<evidence type="ECO:0000313" key="3">
    <source>
        <dbReference type="Proteomes" id="UP001157006"/>
    </source>
</evidence>
<dbReference type="EMBL" id="OX451739">
    <property type="protein sequence ID" value="CAI8611046.1"/>
    <property type="molecule type" value="Genomic_DNA"/>
</dbReference>
<protein>
    <submittedName>
        <fullName evidence="2">Uncharacterized protein</fullName>
    </submittedName>
</protein>
<feature type="transmembrane region" description="Helical" evidence="1">
    <location>
        <begin position="32"/>
        <end position="55"/>
    </location>
</feature>
<sequence length="135" mass="15431">MAQNLTYPDPPINMALFYKTNENEFEVDTLHFGFKGVVAFHLPFNILTLPFLFLLSRPWWCNSASSITTITYLKPPMAEKLEGKTRLEGAYQLRQIYKNPFALIYCFPTGNQMFNMSTMLSSGKILEVLMKGSTS</sequence>
<name>A0AAV1AMW3_VICFA</name>